<organism evidence="11 12">
    <name type="scientific">Agromyces bracchium</name>
    <dbReference type="NCBI Taxonomy" id="88376"/>
    <lineage>
        <taxon>Bacteria</taxon>
        <taxon>Bacillati</taxon>
        <taxon>Actinomycetota</taxon>
        <taxon>Actinomycetes</taxon>
        <taxon>Micrococcales</taxon>
        <taxon>Microbacteriaceae</taxon>
        <taxon>Agromyces</taxon>
    </lineage>
</organism>
<dbReference type="SUPFAM" id="SSF56645">
    <property type="entry name" value="Acyl-CoA dehydrogenase NM domain-like"/>
    <property type="match status" value="1"/>
</dbReference>
<dbReference type="InterPro" id="IPR013786">
    <property type="entry name" value="AcylCoA_DH/ox_N"/>
</dbReference>
<dbReference type="CDD" id="cd00567">
    <property type="entry name" value="ACAD"/>
    <property type="match status" value="1"/>
</dbReference>
<dbReference type="AlphaFoldDB" id="A0A6I3M0Y1"/>
<evidence type="ECO:0000256" key="3">
    <source>
        <dbReference type="ARBA" id="ARBA00011738"/>
    </source>
</evidence>
<dbReference type="GO" id="GO:0033539">
    <property type="term" value="P:fatty acid beta-oxidation using acyl-CoA dehydrogenase"/>
    <property type="evidence" value="ECO:0007669"/>
    <property type="project" value="TreeGrafter"/>
</dbReference>
<comment type="similarity">
    <text evidence="2 7">Belongs to the acyl-CoA dehydrogenase family.</text>
</comment>
<dbReference type="InterPro" id="IPR006089">
    <property type="entry name" value="Acyl-CoA_DH_CS"/>
</dbReference>
<dbReference type="Gene3D" id="1.10.540.10">
    <property type="entry name" value="Acyl-CoA dehydrogenase/oxidase, N-terminal domain"/>
    <property type="match status" value="1"/>
</dbReference>
<feature type="domain" description="Acyl-CoA dehydrogenase/oxidase C-terminal" evidence="8">
    <location>
        <begin position="252"/>
        <end position="403"/>
    </location>
</feature>
<dbReference type="Proteomes" id="UP000433071">
    <property type="component" value="Unassembled WGS sequence"/>
</dbReference>
<evidence type="ECO:0000256" key="4">
    <source>
        <dbReference type="ARBA" id="ARBA00022630"/>
    </source>
</evidence>
<keyword evidence="12" id="KW-1185">Reference proteome</keyword>
<dbReference type="InterPro" id="IPR009100">
    <property type="entry name" value="AcylCoA_DH/oxidase_NM_dom_sf"/>
</dbReference>
<evidence type="ECO:0000256" key="5">
    <source>
        <dbReference type="ARBA" id="ARBA00022827"/>
    </source>
</evidence>
<accession>A0A6I3M0Y1</accession>
<sequence length="417" mass="44338">MDHEPPTIDRLVHRVRDFVRDEVIPVEEAVRGVAHHHVEGSGYVAGVDARDRELREGLRDAARAAGLLVPHLPAEWGGHGLTALDQAAVFEAAGYSLFGPLALNIQAPDEGNMHLLLHAASAEQQERWLRPLAAGEIHSAFAMTEPPPGAGSDPRALATTAEKVPGGWRISGEKWFITGARDAGVVIVLARTSGEPGDAGGATMFLVEGGAAGMELVRDVHTIDAGLYGGHSLLRFDGCLVPDDAVLGEVDGGFAAAQVRLAPARLTHCMRWLGLAGRAQDLALAHVSERRGFGARLADLGLAQQHLADNEIDLAASRAVIRETARVLDAGDAAGADAGTASSIAKTFVAEAVGRIVDRAVQLAGGQGVSDELLLSRYWREVRPFRIYDGSSETHRWSIAKRAVRAHGKGRRHDLAR</sequence>
<evidence type="ECO:0000259" key="10">
    <source>
        <dbReference type="Pfam" id="PF02771"/>
    </source>
</evidence>
<evidence type="ECO:0000256" key="6">
    <source>
        <dbReference type="ARBA" id="ARBA00023002"/>
    </source>
</evidence>
<dbReference type="Gene3D" id="1.20.140.10">
    <property type="entry name" value="Butyryl-CoA Dehydrogenase, subunit A, domain 3"/>
    <property type="match status" value="1"/>
</dbReference>
<dbReference type="InterPro" id="IPR006091">
    <property type="entry name" value="Acyl-CoA_Oxase/DH_mid-dom"/>
</dbReference>
<dbReference type="Pfam" id="PF02771">
    <property type="entry name" value="Acyl-CoA_dh_N"/>
    <property type="match status" value="1"/>
</dbReference>
<protein>
    <submittedName>
        <fullName evidence="11">Acyl-CoA dehydrogenase</fullName>
    </submittedName>
</protein>
<dbReference type="Gene3D" id="2.40.110.10">
    <property type="entry name" value="Butyryl-CoA Dehydrogenase, subunit A, domain 2"/>
    <property type="match status" value="1"/>
</dbReference>
<reference evidence="11 12" key="1">
    <citation type="submission" date="2019-11" db="EMBL/GenBank/DDBJ databases">
        <title>Agromyces kandeliae sp. nov., isolated from mangrove soil.</title>
        <authorList>
            <person name="Wang R."/>
        </authorList>
    </citation>
    <scope>NUCLEOTIDE SEQUENCE [LARGE SCALE GENOMIC DNA]</scope>
    <source>
        <strain evidence="11 12">JCM 11433</strain>
    </source>
</reference>
<dbReference type="InterPro" id="IPR050741">
    <property type="entry name" value="Acyl-CoA_dehydrogenase"/>
</dbReference>
<dbReference type="PROSITE" id="PS00073">
    <property type="entry name" value="ACYL_COA_DH_2"/>
    <property type="match status" value="1"/>
</dbReference>
<dbReference type="OrthoDB" id="2769798at2"/>
<feature type="domain" description="Acyl-CoA oxidase/dehydrogenase middle" evidence="9">
    <location>
        <begin position="140"/>
        <end position="221"/>
    </location>
</feature>
<dbReference type="PIRSF" id="PIRSF016578">
    <property type="entry name" value="HsaA"/>
    <property type="match status" value="1"/>
</dbReference>
<dbReference type="InterPro" id="IPR036250">
    <property type="entry name" value="AcylCo_DH-like_C"/>
</dbReference>
<keyword evidence="6 7" id="KW-0560">Oxidoreductase</keyword>
<evidence type="ECO:0000313" key="12">
    <source>
        <dbReference type="Proteomes" id="UP000433071"/>
    </source>
</evidence>
<keyword evidence="5 7" id="KW-0274">FAD</keyword>
<keyword evidence="4 7" id="KW-0285">Flavoprotein</keyword>
<comment type="caution">
    <text evidence="11">The sequence shown here is derived from an EMBL/GenBank/DDBJ whole genome shotgun (WGS) entry which is preliminary data.</text>
</comment>
<comment type="subunit">
    <text evidence="3">Homodimer.</text>
</comment>
<dbReference type="Pfam" id="PF02770">
    <property type="entry name" value="Acyl-CoA_dh_M"/>
    <property type="match status" value="1"/>
</dbReference>
<dbReference type="GO" id="GO:0003995">
    <property type="term" value="F:acyl-CoA dehydrogenase activity"/>
    <property type="evidence" value="ECO:0007669"/>
    <property type="project" value="InterPro"/>
</dbReference>
<dbReference type="PANTHER" id="PTHR48083">
    <property type="entry name" value="MEDIUM-CHAIN SPECIFIC ACYL-COA DEHYDROGENASE, MITOCHONDRIAL-RELATED"/>
    <property type="match status" value="1"/>
</dbReference>
<dbReference type="RefSeq" id="WP_155050150.1">
    <property type="nucleotide sequence ID" value="NZ_BAAAIB010000003.1"/>
</dbReference>
<evidence type="ECO:0000259" key="8">
    <source>
        <dbReference type="Pfam" id="PF00441"/>
    </source>
</evidence>
<feature type="domain" description="Acyl-CoA dehydrogenase/oxidase N-terminal" evidence="10">
    <location>
        <begin position="27"/>
        <end position="136"/>
    </location>
</feature>
<dbReference type="Pfam" id="PF00441">
    <property type="entry name" value="Acyl-CoA_dh_1"/>
    <property type="match status" value="1"/>
</dbReference>
<evidence type="ECO:0000256" key="1">
    <source>
        <dbReference type="ARBA" id="ARBA00001974"/>
    </source>
</evidence>
<dbReference type="GO" id="GO:0050660">
    <property type="term" value="F:flavin adenine dinucleotide binding"/>
    <property type="evidence" value="ECO:0007669"/>
    <property type="project" value="InterPro"/>
</dbReference>
<dbReference type="InterPro" id="IPR046373">
    <property type="entry name" value="Acyl-CoA_Oxase/DH_mid-dom_sf"/>
</dbReference>
<evidence type="ECO:0000313" key="11">
    <source>
        <dbReference type="EMBL" id="MTH67024.1"/>
    </source>
</evidence>
<dbReference type="SUPFAM" id="SSF47203">
    <property type="entry name" value="Acyl-CoA dehydrogenase C-terminal domain-like"/>
    <property type="match status" value="1"/>
</dbReference>
<evidence type="ECO:0000256" key="2">
    <source>
        <dbReference type="ARBA" id="ARBA00009347"/>
    </source>
</evidence>
<evidence type="ECO:0000256" key="7">
    <source>
        <dbReference type="RuleBase" id="RU362125"/>
    </source>
</evidence>
<dbReference type="PANTHER" id="PTHR48083:SF13">
    <property type="entry name" value="ACYL-COA DEHYDROGENASE FAMILY MEMBER 11"/>
    <property type="match status" value="1"/>
</dbReference>
<proteinExistence type="inferred from homology"/>
<gene>
    <name evidence="11" type="ORF">GJ743_01395</name>
</gene>
<dbReference type="InterPro" id="IPR037069">
    <property type="entry name" value="AcylCoA_DH/ox_N_sf"/>
</dbReference>
<name>A0A6I3M0Y1_9MICO</name>
<comment type="cofactor">
    <cofactor evidence="1 7">
        <name>FAD</name>
        <dbReference type="ChEBI" id="CHEBI:57692"/>
    </cofactor>
</comment>
<dbReference type="EMBL" id="WMLB01000006">
    <property type="protein sequence ID" value="MTH67024.1"/>
    <property type="molecule type" value="Genomic_DNA"/>
</dbReference>
<dbReference type="GO" id="GO:0005737">
    <property type="term" value="C:cytoplasm"/>
    <property type="evidence" value="ECO:0007669"/>
    <property type="project" value="TreeGrafter"/>
</dbReference>
<evidence type="ECO:0000259" key="9">
    <source>
        <dbReference type="Pfam" id="PF02770"/>
    </source>
</evidence>
<dbReference type="InterPro" id="IPR009075">
    <property type="entry name" value="AcylCo_DH/oxidase_C"/>
</dbReference>